<name>A0A553P002_TIGCA</name>
<dbReference type="InterPro" id="IPR004170">
    <property type="entry name" value="WWE_dom"/>
</dbReference>
<keyword evidence="7 12" id="KW-0479">Metal-binding</keyword>
<dbReference type="GO" id="GO:0005634">
    <property type="term" value="C:nucleus"/>
    <property type="evidence" value="ECO:0007669"/>
    <property type="project" value="TreeGrafter"/>
</dbReference>
<evidence type="ECO:0000256" key="6">
    <source>
        <dbReference type="ARBA" id="ARBA00022687"/>
    </source>
</evidence>
<dbReference type="InterPro" id="IPR037197">
    <property type="entry name" value="WWE_dom_sf"/>
</dbReference>
<evidence type="ECO:0000256" key="8">
    <source>
        <dbReference type="ARBA" id="ARBA00022771"/>
    </source>
</evidence>
<feature type="compositionally biased region" description="Polar residues" evidence="13">
    <location>
        <begin position="285"/>
        <end position="294"/>
    </location>
</feature>
<gene>
    <name evidence="16" type="ORF">TCAL_10837</name>
</gene>
<evidence type="ECO:0000259" key="15">
    <source>
        <dbReference type="PROSITE" id="PS50918"/>
    </source>
</evidence>
<feature type="domain" description="WWE" evidence="15">
    <location>
        <begin position="154"/>
        <end position="230"/>
    </location>
</feature>
<feature type="compositionally biased region" description="Polar residues" evidence="13">
    <location>
        <begin position="304"/>
        <end position="317"/>
    </location>
</feature>
<dbReference type="GO" id="GO:0008270">
    <property type="term" value="F:zinc ion binding"/>
    <property type="evidence" value="ECO:0007669"/>
    <property type="project" value="UniProtKB-UniRule"/>
</dbReference>
<feature type="compositionally biased region" description="Polar residues" evidence="13">
    <location>
        <begin position="247"/>
        <end position="278"/>
    </location>
</feature>
<accession>A0A553P002</accession>
<keyword evidence="8 11" id="KW-0863">Zinc-finger</keyword>
<dbReference type="EMBL" id="VCGU01000009">
    <property type="protein sequence ID" value="TRY71020.1"/>
    <property type="molecule type" value="Genomic_DNA"/>
</dbReference>
<keyword evidence="17" id="KW-1185">Reference proteome</keyword>
<dbReference type="GO" id="GO:0016055">
    <property type="term" value="P:Wnt signaling pathway"/>
    <property type="evidence" value="ECO:0007669"/>
    <property type="project" value="UniProtKB-KW"/>
</dbReference>
<dbReference type="InterPro" id="IPR044110">
    <property type="entry name" value="RING-HC_RNF146"/>
</dbReference>
<dbReference type="PANTHER" id="PTHR13417">
    <property type="entry name" value="E3 UBIQUITIN-PROTEIN LIGASE RNF146"/>
    <property type="match status" value="1"/>
</dbReference>
<evidence type="ECO:0000256" key="1">
    <source>
        <dbReference type="ARBA" id="ARBA00000900"/>
    </source>
</evidence>
<dbReference type="PROSITE" id="PS50089">
    <property type="entry name" value="ZF_RING_2"/>
    <property type="match status" value="1"/>
</dbReference>
<comment type="subcellular location">
    <subcellularLocation>
        <location evidence="2 12">Cytoplasm</location>
        <location evidence="2 12">Cytosol</location>
    </subcellularLocation>
</comment>
<evidence type="ECO:0000256" key="2">
    <source>
        <dbReference type="ARBA" id="ARBA00004514"/>
    </source>
</evidence>
<feature type="compositionally biased region" description="Acidic residues" evidence="13">
    <location>
        <begin position="151"/>
        <end position="162"/>
    </location>
</feature>
<comment type="catalytic activity">
    <reaction evidence="1 12">
        <text>S-ubiquitinyl-[E2 ubiquitin-conjugating enzyme]-L-cysteine + [acceptor protein]-L-lysine = [E2 ubiquitin-conjugating enzyme]-L-cysteine + N(6)-ubiquitinyl-[acceptor protein]-L-lysine.</text>
        <dbReference type="EC" id="2.3.2.27"/>
    </reaction>
</comment>
<dbReference type="GO" id="GO:0072572">
    <property type="term" value="F:poly-ADP-D-ribose binding"/>
    <property type="evidence" value="ECO:0007669"/>
    <property type="project" value="UniProtKB-UniRule"/>
</dbReference>
<dbReference type="InterPro" id="IPR017907">
    <property type="entry name" value="Znf_RING_CS"/>
</dbReference>
<dbReference type="AlphaFoldDB" id="A0A553P002"/>
<dbReference type="Pfam" id="PF13920">
    <property type="entry name" value="zf-C3HC4_3"/>
    <property type="match status" value="1"/>
</dbReference>
<dbReference type="GO" id="GO:0006511">
    <property type="term" value="P:ubiquitin-dependent protein catabolic process"/>
    <property type="evidence" value="ECO:0007669"/>
    <property type="project" value="UniProtKB-UniRule"/>
</dbReference>
<comment type="PTM">
    <text evidence="12">Ubiquitinated; autoubiquitinated.</text>
</comment>
<dbReference type="UniPathway" id="UPA00143"/>
<dbReference type="Proteomes" id="UP000318571">
    <property type="component" value="Chromosome 9"/>
</dbReference>
<dbReference type="InterPro" id="IPR001841">
    <property type="entry name" value="Znf_RING"/>
</dbReference>
<evidence type="ECO:0000256" key="7">
    <source>
        <dbReference type="ARBA" id="ARBA00022723"/>
    </source>
</evidence>
<sequence length="362" mass="39711">MASVGGGNNDSSSNSRVHGSEASGGSSCCPPSSPPSPSSPLKSKKALECAVCLQTCVHPVQLDCSHIFCFLCVKGVALQSRRCPMCRGDIPPTFLDNPKLLEPLNKTDVGHDSPEIEQEHNSANEDATTENLSDSEDDNGHVDHPLHSDDQEQEQSAEEQSDEDKFCWFYEGRNGWWQYDVRTSQELESFHQNGAVTCELLIAGFLYTIDFRSMVQFRRNEPNRRRQIKRDLATISKKGIAGLRLHNNGQHSTLSTSQSLVGPSSTSGHLPHSTTNPLLSPRAQLGSQSQSQRSFGLGARPTRASPSQNHHTTFQRDAQTRAMGQLPPPDSSDSDDDVRQSTRRLGDLSIDPGDPDDQDGDY</sequence>
<feature type="compositionally biased region" description="Acidic residues" evidence="13">
    <location>
        <begin position="353"/>
        <end position="362"/>
    </location>
</feature>
<feature type="compositionally biased region" description="Basic and acidic residues" evidence="13">
    <location>
        <begin position="138"/>
        <end position="150"/>
    </location>
</feature>
<dbReference type="GO" id="GO:0061630">
    <property type="term" value="F:ubiquitin protein ligase activity"/>
    <property type="evidence" value="ECO:0007669"/>
    <property type="project" value="UniProtKB-UniRule"/>
</dbReference>
<comment type="domain">
    <text evidence="12">The WWE domain mediates non-covalent poly(ADP-ribose)-binding.</text>
</comment>
<dbReference type="PANTHER" id="PTHR13417:SF2">
    <property type="entry name" value="E3 UBIQUITIN-PROTEIN LIGASE RNF146"/>
    <property type="match status" value="1"/>
</dbReference>
<keyword evidence="5 12" id="KW-0808">Transferase</keyword>
<protein>
    <recommendedName>
        <fullName evidence="12">E3 ubiquitin-protein ligase</fullName>
        <ecNumber evidence="12">2.3.2.27</ecNumber>
    </recommendedName>
</protein>
<evidence type="ECO:0000256" key="9">
    <source>
        <dbReference type="ARBA" id="ARBA00022786"/>
    </source>
</evidence>
<dbReference type="SMART" id="SM00184">
    <property type="entry name" value="RING"/>
    <property type="match status" value="1"/>
</dbReference>
<dbReference type="Gene3D" id="3.30.40.10">
    <property type="entry name" value="Zinc/RING finger domain, C3HC4 (zinc finger)"/>
    <property type="match status" value="1"/>
</dbReference>
<evidence type="ECO:0000313" key="16">
    <source>
        <dbReference type="EMBL" id="TRY71020.1"/>
    </source>
</evidence>
<dbReference type="SUPFAM" id="SSF57850">
    <property type="entry name" value="RING/U-box"/>
    <property type="match status" value="1"/>
</dbReference>
<feature type="compositionally biased region" description="Basic and acidic residues" evidence="13">
    <location>
        <begin position="108"/>
        <end position="123"/>
    </location>
</feature>
<dbReference type="PROSITE" id="PS00518">
    <property type="entry name" value="ZF_RING_1"/>
    <property type="match status" value="1"/>
</dbReference>
<evidence type="ECO:0000256" key="4">
    <source>
        <dbReference type="ARBA" id="ARBA00022490"/>
    </source>
</evidence>
<dbReference type="SMART" id="SM00678">
    <property type="entry name" value="WWE"/>
    <property type="match status" value="1"/>
</dbReference>
<dbReference type="EC" id="2.3.2.27" evidence="12"/>
<evidence type="ECO:0000256" key="10">
    <source>
        <dbReference type="ARBA" id="ARBA00022833"/>
    </source>
</evidence>
<keyword evidence="10 12" id="KW-0862">Zinc</keyword>
<evidence type="ECO:0000256" key="5">
    <source>
        <dbReference type="ARBA" id="ARBA00022679"/>
    </source>
</evidence>
<dbReference type="InterPro" id="IPR013083">
    <property type="entry name" value="Znf_RING/FYVE/PHD"/>
</dbReference>
<dbReference type="InterPro" id="IPR018123">
    <property type="entry name" value="WWE-dom_subgr"/>
</dbReference>
<dbReference type="PROSITE" id="PS50918">
    <property type="entry name" value="WWE"/>
    <property type="match status" value="1"/>
</dbReference>
<comment type="pathway">
    <text evidence="3 12">Protein modification; protein ubiquitination.</text>
</comment>
<feature type="region of interest" description="Disordered" evidence="13">
    <location>
        <begin position="97"/>
        <end position="162"/>
    </location>
</feature>
<dbReference type="GO" id="GO:0005829">
    <property type="term" value="C:cytosol"/>
    <property type="evidence" value="ECO:0007669"/>
    <property type="project" value="UniProtKB-SubCell"/>
</dbReference>
<evidence type="ECO:0000256" key="3">
    <source>
        <dbReference type="ARBA" id="ARBA00004906"/>
    </source>
</evidence>
<reference evidence="16 17" key="1">
    <citation type="journal article" date="2018" name="Nat. Ecol. Evol.">
        <title>Genomic signatures of mitonuclear coevolution across populations of Tigriopus californicus.</title>
        <authorList>
            <person name="Barreto F.S."/>
            <person name="Watson E.T."/>
            <person name="Lima T.G."/>
            <person name="Willett C.S."/>
            <person name="Edmands S."/>
            <person name="Li W."/>
            <person name="Burton R.S."/>
        </authorList>
    </citation>
    <scope>NUCLEOTIDE SEQUENCE [LARGE SCALE GENOMIC DNA]</scope>
    <source>
        <strain evidence="16 17">San Diego</strain>
    </source>
</reference>
<evidence type="ECO:0000256" key="13">
    <source>
        <dbReference type="SAM" id="MobiDB-lite"/>
    </source>
</evidence>
<dbReference type="InterPro" id="IPR033509">
    <property type="entry name" value="RNF146"/>
</dbReference>
<feature type="region of interest" description="Disordered" evidence="13">
    <location>
        <begin position="1"/>
        <end position="40"/>
    </location>
</feature>
<dbReference type="Pfam" id="PF02825">
    <property type="entry name" value="WWE"/>
    <property type="match status" value="1"/>
</dbReference>
<evidence type="ECO:0000256" key="12">
    <source>
        <dbReference type="RuleBase" id="RU367115"/>
    </source>
</evidence>
<dbReference type="STRING" id="6832.A0A553P002"/>
<dbReference type="CDD" id="cd16546">
    <property type="entry name" value="RING-HC_RNF146"/>
    <property type="match status" value="1"/>
</dbReference>
<evidence type="ECO:0000313" key="17">
    <source>
        <dbReference type="Proteomes" id="UP000318571"/>
    </source>
</evidence>
<keyword evidence="9 12" id="KW-0833">Ubl conjugation pathway</keyword>
<feature type="compositionally biased region" description="Basic and acidic residues" evidence="13">
    <location>
        <begin position="337"/>
        <end position="346"/>
    </location>
</feature>
<keyword evidence="4 12" id="KW-0963">Cytoplasm</keyword>
<feature type="region of interest" description="Disordered" evidence="13">
    <location>
        <begin position="244"/>
        <end position="362"/>
    </location>
</feature>
<organism evidence="16 17">
    <name type="scientific">Tigriopus californicus</name>
    <name type="common">Marine copepod</name>
    <dbReference type="NCBI Taxonomy" id="6832"/>
    <lineage>
        <taxon>Eukaryota</taxon>
        <taxon>Metazoa</taxon>
        <taxon>Ecdysozoa</taxon>
        <taxon>Arthropoda</taxon>
        <taxon>Crustacea</taxon>
        <taxon>Multicrustacea</taxon>
        <taxon>Hexanauplia</taxon>
        <taxon>Copepoda</taxon>
        <taxon>Harpacticoida</taxon>
        <taxon>Harpacticidae</taxon>
        <taxon>Tigriopus</taxon>
    </lineage>
</organism>
<evidence type="ECO:0000256" key="11">
    <source>
        <dbReference type="PROSITE-ProRule" id="PRU00175"/>
    </source>
</evidence>
<dbReference type="GO" id="GO:0051865">
    <property type="term" value="P:protein autoubiquitination"/>
    <property type="evidence" value="ECO:0007669"/>
    <property type="project" value="UniProtKB-UniRule"/>
</dbReference>
<comment type="function">
    <text evidence="12">E3 ubiquitin-protein ligase that specifically binds poly-ADP-ribosylated proteins and mediates their ubiquitination and subsequent degradation.</text>
</comment>
<comment type="caution">
    <text evidence="16">The sequence shown here is derived from an EMBL/GenBank/DDBJ whole genome shotgun (WGS) entry which is preliminary data.</text>
</comment>
<dbReference type="SUPFAM" id="SSF117839">
    <property type="entry name" value="WWE domain"/>
    <property type="match status" value="1"/>
</dbReference>
<feature type="domain" description="RING-type" evidence="14">
    <location>
        <begin position="49"/>
        <end position="87"/>
    </location>
</feature>
<proteinExistence type="predicted"/>
<dbReference type="FunFam" id="3.30.720.50:FF:000003">
    <property type="entry name" value="E3 ubiquitin-protein ligase RNF146"/>
    <property type="match status" value="1"/>
</dbReference>
<evidence type="ECO:0000259" key="14">
    <source>
        <dbReference type="PROSITE" id="PS50089"/>
    </source>
</evidence>
<dbReference type="OrthoDB" id="10065815at2759"/>
<keyword evidence="6" id="KW-0879">Wnt signaling pathway</keyword>
<dbReference type="Gene3D" id="3.30.720.50">
    <property type="match status" value="1"/>
</dbReference>